<dbReference type="PANTHER" id="PTHR18968:SF120">
    <property type="entry name" value="ACETOLACTATE SYNTHASE LARGE SUBUNIT"/>
    <property type="match status" value="1"/>
</dbReference>
<sequence length="570" mass="60859">MTHPSRTGGQILVDALHIHGVDTAFGVPGESYLDVLDALHDSEIRFVVNRQEGGAAFMAEAYGKLTGRPGICFVTRGPGATNASIGVHTAYQDSTPMILFIGQVGNDFVDREAFQEIDYRRMYGEMAKWVAQIDRADRIPEYIARAFQVATSGRPGPVVLALPEDMLVETAQVADTRRYQPVQAAPSPAQIETLRGMLAESQRPIVLLGGGTWNAQACADLQAFAEANALPVACTFRFQDLLDNAHPNYIGDVGIGINPKLAARVKQSDLVIAIGPRLGEMTTGGYTLLASPVPAQRLVHIHADPEELGSVYQADLMIASGAPQVSAMLAAMEPVDAGAWRHTVAEAKSDLAAFQAQPPVFADAADSTPAPLDLWQVVQDLMAALPRDAIVTNGAGNYASWAHRFYRYGGMRTQLAPTNGAMGYAVPSGVAAKIVEPRRTVVTFAGDGEFMMTGQELATAVQYRAGVVILVFNNSMFGTIRMHQEKTYPGRVSGTTLHNPDFAALAQAYGAHGERVGKTADFAPALERALAHANGKGLPALIELRYDGNLITPNATLETLRQAAQAAKAG</sequence>
<feature type="domain" description="Thiamine pyrophosphate enzyme TPP-binding" evidence="5">
    <location>
        <begin position="394"/>
        <end position="542"/>
    </location>
</feature>
<name>A0ABW0PNC0_9BURK</name>
<keyword evidence="2 3" id="KW-0786">Thiamine pyrophosphate</keyword>
<evidence type="ECO:0000259" key="6">
    <source>
        <dbReference type="Pfam" id="PF02776"/>
    </source>
</evidence>
<evidence type="ECO:0000313" key="8">
    <source>
        <dbReference type="Proteomes" id="UP001596031"/>
    </source>
</evidence>
<dbReference type="Gene3D" id="3.40.50.1220">
    <property type="entry name" value="TPP-binding domain"/>
    <property type="match status" value="1"/>
</dbReference>
<dbReference type="PANTHER" id="PTHR18968">
    <property type="entry name" value="THIAMINE PYROPHOSPHATE ENZYMES"/>
    <property type="match status" value="1"/>
</dbReference>
<dbReference type="SUPFAM" id="SSF52518">
    <property type="entry name" value="Thiamin diphosphate-binding fold (THDP-binding)"/>
    <property type="match status" value="2"/>
</dbReference>
<evidence type="ECO:0000259" key="5">
    <source>
        <dbReference type="Pfam" id="PF02775"/>
    </source>
</evidence>
<feature type="domain" description="Thiamine pyrophosphate enzyme central" evidence="4">
    <location>
        <begin position="192"/>
        <end position="324"/>
    </location>
</feature>
<accession>A0ABW0PNC0</accession>
<evidence type="ECO:0000259" key="4">
    <source>
        <dbReference type="Pfam" id="PF00205"/>
    </source>
</evidence>
<dbReference type="RefSeq" id="WP_379724790.1">
    <property type="nucleotide sequence ID" value="NZ_JBHSMS010000062.1"/>
</dbReference>
<dbReference type="InterPro" id="IPR029061">
    <property type="entry name" value="THDP-binding"/>
</dbReference>
<evidence type="ECO:0000256" key="2">
    <source>
        <dbReference type="ARBA" id="ARBA00023052"/>
    </source>
</evidence>
<organism evidence="7 8">
    <name type="scientific">Massilia jejuensis</name>
    <dbReference type="NCBI Taxonomy" id="648894"/>
    <lineage>
        <taxon>Bacteria</taxon>
        <taxon>Pseudomonadati</taxon>
        <taxon>Pseudomonadota</taxon>
        <taxon>Betaproteobacteria</taxon>
        <taxon>Burkholderiales</taxon>
        <taxon>Oxalobacteraceae</taxon>
        <taxon>Telluria group</taxon>
        <taxon>Massilia</taxon>
    </lineage>
</organism>
<dbReference type="InterPro" id="IPR045229">
    <property type="entry name" value="TPP_enz"/>
</dbReference>
<feature type="domain" description="Thiamine pyrophosphate enzyme N-terminal TPP-binding" evidence="6">
    <location>
        <begin position="6"/>
        <end position="119"/>
    </location>
</feature>
<protein>
    <submittedName>
        <fullName evidence="7">Thiamine pyrophosphate-binding protein</fullName>
    </submittedName>
</protein>
<dbReference type="NCBIfam" id="NF006052">
    <property type="entry name" value="PRK08199.1"/>
    <property type="match status" value="1"/>
</dbReference>
<comment type="caution">
    <text evidence="7">The sequence shown here is derived from an EMBL/GenBank/DDBJ whole genome shotgun (WGS) entry which is preliminary data.</text>
</comment>
<dbReference type="CDD" id="cd07035">
    <property type="entry name" value="TPP_PYR_POX_like"/>
    <property type="match status" value="1"/>
</dbReference>
<dbReference type="Pfam" id="PF02775">
    <property type="entry name" value="TPP_enzyme_C"/>
    <property type="match status" value="1"/>
</dbReference>
<evidence type="ECO:0000313" key="7">
    <source>
        <dbReference type="EMBL" id="MFC5513157.1"/>
    </source>
</evidence>
<proteinExistence type="inferred from homology"/>
<gene>
    <name evidence="7" type="ORF">ACFPOU_18815</name>
</gene>
<dbReference type="InterPro" id="IPR012001">
    <property type="entry name" value="Thiamin_PyroP_enz_TPP-bd_dom"/>
</dbReference>
<evidence type="ECO:0000256" key="1">
    <source>
        <dbReference type="ARBA" id="ARBA00007812"/>
    </source>
</evidence>
<reference evidence="8" key="1">
    <citation type="journal article" date="2019" name="Int. J. Syst. Evol. Microbiol.">
        <title>The Global Catalogue of Microorganisms (GCM) 10K type strain sequencing project: providing services to taxonomists for standard genome sequencing and annotation.</title>
        <authorList>
            <consortium name="The Broad Institute Genomics Platform"/>
            <consortium name="The Broad Institute Genome Sequencing Center for Infectious Disease"/>
            <person name="Wu L."/>
            <person name="Ma J."/>
        </authorList>
    </citation>
    <scope>NUCLEOTIDE SEQUENCE [LARGE SCALE GENOMIC DNA]</scope>
    <source>
        <strain evidence="8">CCUG 38813</strain>
    </source>
</reference>
<dbReference type="Pfam" id="PF02776">
    <property type="entry name" value="TPP_enzyme_N"/>
    <property type="match status" value="1"/>
</dbReference>
<dbReference type="Pfam" id="PF00205">
    <property type="entry name" value="TPP_enzyme_M"/>
    <property type="match status" value="1"/>
</dbReference>
<evidence type="ECO:0000256" key="3">
    <source>
        <dbReference type="RuleBase" id="RU362132"/>
    </source>
</evidence>
<dbReference type="EMBL" id="JBHSMS010000062">
    <property type="protein sequence ID" value="MFC5513157.1"/>
    <property type="molecule type" value="Genomic_DNA"/>
</dbReference>
<dbReference type="Gene3D" id="3.40.50.970">
    <property type="match status" value="2"/>
</dbReference>
<dbReference type="Proteomes" id="UP001596031">
    <property type="component" value="Unassembled WGS sequence"/>
</dbReference>
<dbReference type="InterPro" id="IPR029035">
    <property type="entry name" value="DHS-like_NAD/FAD-binding_dom"/>
</dbReference>
<keyword evidence="8" id="KW-1185">Reference proteome</keyword>
<comment type="similarity">
    <text evidence="1 3">Belongs to the TPP enzyme family.</text>
</comment>
<dbReference type="SUPFAM" id="SSF52467">
    <property type="entry name" value="DHS-like NAD/FAD-binding domain"/>
    <property type="match status" value="1"/>
</dbReference>
<dbReference type="CDD" id="cd00568">
    <property type="entry name" value="TPP_enzymes"/>
    <property type="match status" value="1"/>
</dbReference>
<dbReference type="InterPro" id="IPR012000">
    <property type="entry name" value="Thiamin_PyroP_enz_cen_dom"/>
</dbReference>
<dbReference type="InterPro" id="IPR011766">
    <property type="entry name" value="TPP_enzyme_TPP-bd"/>
</dbReference>